<gene>
    <name evidence="2" type="ORF">S01H1_72919</name>
</gene>
<dbReference type="EMBL" id="BARS01048683">
    <property type="protein sequence ID" value="GAG39119.1"/>
    <property type="molecule type" value="Genomic_DNA"/>
</dbReference>
<dbReference type="Pfam" id="PF07607">
    <property type="entry name" value="DUF1570"/>
    <property type="match status" value="1"/>
</dbReference>
<feature type="non-terminal residue" evidence="2">
    <location>
        <position position="1"/>
    </location>
</feature>
<reference evidence="2" key="1">
    <citation type="journal article" date="2014" name="Front. Microbiol.">
        <title>High frequency of phylogenetically diverse reductive dehalogenase-homologous genes in deep subseafloor sedimentary metagenomes.</title>
        <authorList>
            <person name="Kawai M."/>
            <person name="Futagami T."/>
            <person name="Toyoda A."/>
            <person name="Takaki Y."/>
            <person name="Nishi S."/>
            <person name="Hori S."/>
            <person name="Arai W."/>
            <person name="Tsubouchi T."/>
            <person name="Morono Y."/>
            <person name="Uchiyama I."/>
            <person name="Ito T."/>
            <person name="Fujiyama A."/>
            <person name="Inagaki F."/>
            <person name="Takami H."/>
        </authorList>
    </citation>
    <scope>NUCLEOTIDE SEQUENCE</scope>
    <source>
        <strain evidence="2">Expedition CK06-06</strain>
    </source>
</reference>
<feature type="non-terminal residue" evidence="2">
    <location>
        <position position="243"/>
    </location>
</feature>
<name>X0X7B6_9ZZZZ</name>
<feature type="domain" description="DUF1570" evidence="1">
    <location>
        <begin position="163"/>
        <end position="231"/>
    </location>
</feature>
<comment type="caution">
    <text evidence="2">The sequence shown here is derived from an EMBL/GenBank/DDBJ whole genome shotgun (WGS) entry which is preliminary data.</text>
</comment>
<dbReference type="AlphaFoldDB" id="X0X7B6"/>
<protein>
    <recommendedName>
        <fullName evidence="1">DUF1570 domain-containing protein</fullName>
    </recommendedName>
</protein>
<dbReference type="InterPro" id="IPR011464">
    <property type="entry name" value="DUF1570"/>
</dbReference>
<organism evidence="2">
    <name type="scientific">marine sediment metagenome</name>
    <dbReference type="NCBI Taxonomy" id="412755"/>
    <lineage>
        <taxon>unclassified sequences</taxon>
        <taxon>metagenomes</taxon>
        <taxon>ecological metagenomes</taxon>
    </lineage>
</organism>
<sequence>EGKTLQYSNDSVEMLLRDGRYFEFKPSDARNYRKTSSRFRSYSAGEMRSRLANELGKQFSITGTGHYLVAHPRGQKDLWANRFEDLYRDFVHYFSVRGLSLREPEFPMVAVVWKNKQDFQRNARRSGLDISDNVLGYYWPMTNRVHLFDTSSGRGDRAGWKKNAATIIHEVTHQTAYNTGVHTRFADTPTWVAEGLGTLFEAPGIHSPRDYRRQSDRINRGRITSFKSKASRLKDGFLVDLVG</sequence>
<evidence type="ECO:0000313" key="2">
    <source>
        <dbReference type="EMBL" id="GAG39119.1"/>
    </source>
</evidence>
<evidence type="ECO:0000259" key="1">
    <source>
        <dbReference type="Pfam" id="PF07607"/>
    </source>
</evidence>
<accession>X0X7B6</accession>
<proteinExistence type="predicted"/>